<accession>A0A7V2T205</accession>
<sequence>MENKLDSISQFLKRGEFEYRLYDLGRKLTLLPNDLFQRIEDQTERYPCPFQQKARLALLFWSEFDKSEPTIWFLQFPIDELGYLKLASRDAFMQELLGHVGSNLHAQQSGQKMQDSLKESAFAFKPRQDRLAIFHAFATVELKQQPSPYYLPTQVYLKGKLGYERWEFLGLQGIADIIARLQCE</sequence>
<dbReference type="EMBL" id="DRMS01000488">
    <property type="protein sequence ID" value="HFC93705.1"/>
    <property type="molecule type" value="Genomic_DNA"/>
</dbReference>
<protein>
    <submittedName>
        <fullName evidence="1">DUF3549 family protein</fullName>
    </submittedName>
</protein>
<dbReference type="AlphaFoldDB" id="A0A7V2T205"/>
<proteinExistence type="predicted"/>
<dbReference type="InterPro" id="IPR021936">
    <property type="entry name" value="DUF3549"/>
</dbReference>
<dbReference type="Proteomes" id="UP000885750">
    <property type="component" value="Unassembled WGS sequence"/>
</dbReference>
<comment type="caution">
    <text evidence="1">The sequence shown here is derived from an EMBL/GenBank/DDBJ whole genome shotgun (WGS) entry which is preliminary data.</text>
</comment>
<gene>
    <name evidence="1" type="ORF">ENJ51_12940</name>
</gene>
<organism evidence="1">
    <name type="scientific">Leucothrix mucor</name>
    <dbReference type="NCBI Taxonomy" id="45248"/>
    <lineage>
        <taxon>Bacteria</taxon>
        <taxon>Pseudomonadati</taxon>
        <taxon>Pseudomonadota</taxon>
        <taxon>Gammaproteobacteria</taxon>
        <taxon>Thiotrichales</taxon>
        <taxon>Thiotrichaceae</taxon>
        <taxon>Leucothrix</taxon>
    </lineage>
</organism>
<feature type="non-terminal residue" evidence="1">
    <location>
        <position position="184"/>
    </location>
</feature>
<reference evidence="1" key="1">
    <citation type="journal article" date="2020" name="mSystems">
        <title>Genome- and Community-Level Interaction Insights into Carbon Utilization and Element Cycling Functions of Hydrothermarchaeota in Hydrothermal Sediment.</title>
        <authorList>
            <person name="Zhou Z."/>
            <person name="Liu Y."/>
            <person name="Xu W."/>
            <person name="Pan J."/>
            <person name="Luo Z.H."/>
            <person name="Li M."/>
        </authorList>
    </citation>
    <scope>NUCLEOTIDE SEQUENCE [LARGE SCALE GENOMIC DNA]</scope>
    <source>
        <strain evidence="1">HyVt-493</strain>
    </source>
</reference>
<name>A0A7V2T205_LEUMU</name>
<evidence type="ECO:0000313" key="1">
    <source>
        <dbReference type="EMBL" id="HFC93705.1"/>
    </source>
</evidence>
<dbReference type="Pfam" id="PF12069">
    <property type="entry name" value="DUF3549"/>
    <property type="match status" value="1"/>
</dbReference>